<accession>A0A0B6YBH5</accession>
<proteinExistence type="predicted"/>
<feature type="non-terminal residue" evidence="1">
    <location>
        <position position="146"/>
    </location>
</feature>
<name>A0A0B6YBH5_9EUPU</name>
<dbReference type="Gene3D" id="3.10.100.10">
    <property type="entry name" value="Mannose-Binding Protein A, subunit A"/>
    <property type="match status" value="1"/>
</dbReference>
<dbReference type="EMBL" id="HACG01006583">
    <property type="protein sequence ID" value="CEK53448.1"/>
    <property type="molecule type" value="Transcribed_RNA"/>
</dbReference>
<evidence type="ECO:0008006" key="2">
    <source>
        <dbReference type="Google" id="ProtNLM"/>
    </source>
</evidence>
<gene>
    <name evidence="1" type="primary">ORF20322</name>
</gene>
<reference evidence="1" key="1">
    <citation type="submission" date="2014-12" db="EMBL/GenBank/DDBJ databases">
        <title>Insight into the proteome of Arion vulgaris.</title>
        <authorList>
            <person name="Aradska J."/>
            <person name="Bulat T."/>
            <person name="Smidak R."/>
            <person name="Sarate P."/>
            <person name="Gangsoo J."/>
            <person name="Sialana F."/>
            <person name="Bilban M."/>
            <person name="Lubec G."/>
        </authorList>
    </citation>
    <scope>NUCLEOTIDE SEQUENCE</scope>
    <source>
        <tissue evidence="1">Skin</tissue>
    </source>
</reference>
<dbReference type="InterPro" id="IPR016187">
    <property type="entry name" value="CTDL_fold"/>
</dbReference>
<evidence type="ECO:0000313" key="1">
    <source>
        <dbReference type="EMBL" id="CEK53448.1"/>
    </source>
</evidence>
<dbReference type="InterPro" id="IPR016186">
    <property type="entry name" value="C-type_lectin-like/link_sf"/>
</dbReference>
<protein>
    <recommendedName>
        <fullName evidence="2">C-type lectin domain-containing protein</fullName>
    </recommendedName>
</protein>
<dbReference type="SUPFAM" id="SSF56436">
    <property type="entry name" value="C-type lectin-like"/>
    <property type="match status" value="1"/>
</dbReference>
<dbReference type="AlphaFoldDB" id="A0A0B6YBH5"/>
<sequence>TVECGGDYRQIGGSCLLFVTDIEVSFTKAIDRCARRGGTLLQLESNLNLLSLIKDLHFLHGHNLFFSGFSELGPNLDAFVHNIAERFHLSKSDALRHLRQFTPEGSNSTDTLNDHSQISNLCPAISPETASVQLVNCNTRFSFVCE</sequence>
<organism evidence="1">
    <name type="scientific">Arion vulgaris</name>
    <dbReference type="NCBI Taxonomy" id="1028688"/>
    <lineage>
        <taxon>Eukaryota</taxon>
        <taxon>Metazoa</taxon>
        <taxon>Spiralia</taxon>
        <taxon>Lophotrochozoa</taxon>
        <taxon>Mollusca</taxon>
        <taxon>Gastropoda</taxon>
        <taxon>Heterobranchia</taxon>
        <taxon>Euthyneura</taxon>
        <taxon>Panpulmonata</taxon>
        <taxon>Eupulmonata</taxon>
        <taxon>Stylommatophora</taxon>
        <taxon>Helicina</taxon>
        <taxon>Arionoidea</taxon>
        <taxon>Arionidae</taxon>
        <taxon>Arion</taxon>
    </lineage>
</organism>
<feature type="non-terminal residue" evidence="1">
    <location>
        <position position="1"/>
    </location>
</feature>